<dbReference type="Pfam" id="PF00370">
    <property type="entry name" value="FGGY_N"/>
    <property type="match status" value="1"/>
</dbReference>
<dbReference type="CDD" id="cd07776">
    <property type="entry name" value="ASKHA_NBD_FGGY_SpXK-like"/>
    <property type="match status" value="1"/>
</dbReference>
<dbReference type="HAMAP" id="MF_01161">
    <property type="entry name" value="tRNA_Ile_lys_synt"/>
    <property type="match status" value="1"/>
</dbReference>
<dbReference type="GO" id="GO:0042732">
    <property type="term" value="P:D-xylose metabolic process"/>
    <property type="evidence" value="ECO:0007669"/>
    <property type="project" value="InterPro"/>
</dbReference>
<dbReference type="Proteomes" id="UP000594638">
    <property type="component" value="Unassembled WGS sequence"/>
</dbReference>
<dbReference type="Gene3D" id="3.30.420.40">
    <property type="match status" value="2"/>
</dbReference>
<dbReference type="Gene3D" id="1.10.10.1360">
    <property type="entry name" value="tRNA (Ile)-lysidine synthase"/>
    <property type="match status" value="1"/>
</dbReference>
<dbReference type="InterPro" id="IPR042024">
    <property type="entry name" value="D-XK_euk"/>
</dbReference>
<dbReference type="GO" id="GO:0004856">
    <property type="term" value="F:D-xylulokinase activity"/>
    <property type="evidence" value="ECO:0007669"/>
    <property type="project" value="InterPro"/>
</dbReference>
<dbReference type="GO" id="GO:0008033">
    <property type="term" value="P:tRNA processing"/>
    <property type="evidence" value="ECO:0007669"/>
    <property type="project" value="UniProtKB-KW"/>
</dbReference>
<keyword evidence="5" id="KW-0819">tRNA processing</keyword>
<evidence type="ECO:0000259" key="11">
    <source>
        <dbReference type="Pfam" id="PF01171"/>
    </source>
</evidence>
<name>A0A8S0V367_OLEEU</name>
<comment type="catalytic activity">
    <reaction evidence="9">
        <text>cytidine(34) in tRNA(Ile2) + L-lysine + ATP = lysidine(34) in tRNA(Ile2) + AMP + diphosphate + H(+)</text>
        <dbReference type="Rhea" id="RHEA:43744"/>
        <dbReference type="Rhea" id="RHEA-COMP:10625"/>
        <dbReference type="Rhea" id="RHEA-COMP:10670"/>
        <dbReference type="ChEBI" id="CHEBI:15378"/>
        <dbReference type="ChEBI" id="CHEBI:30616"/>
        <dbReference type="ChEBI" id="CHEBI:32551"/>
        <dbReference type="ChEBI" id="CHEBI:33019"/>
        <dbReference type="ChEBI" id="CHEBI:82748"/>
        <dbReference type="ChEBI" id="CHEBI:83665"/>
        <dbReference type="ChEBI" id="CHEBI:456215"/>
        <dbReference type="EC" id="6.3.4.19"/>
    </reaction>
</comment>
<dbReference type="InterPro" id="IPR011063">
    <property type="entry name" value="TilS/TtcA_N"/>
</dbReference>
<dbReference type="Gramene" id="OE9A003497T1">
    <property type="protein sequence ID" value="OE9A003497C1"/>
    <property type="gene ID" value="OE9A003497"/>
</dbReference>
<comment type="caution">
    <text evidence="12">The sequence shown here is derived from an EMBL/GenBank/DDBJ whole genome shotgun (WGS) entry which is preliminary data.</text>
</comment>
<keyword evidence="3" id="KW-0436">Ligase</keyword>
<keyword evidence="4" id="KW-0808">Transferase</keyword>
<dbReference type="GO" id="GO:0032267">
    <property type="term" value="F:tRNA(Ile)-lysidine synthase activity"/>
    <property type="evidence" value="ECO:0007669"/>
    <property type="project" value="UniProtKB-EC"/>
</dbReference>
<dbReference type="GO" id="GO:0005524">
    <property type="term" value="F:ATP binding"/>
    <property type="evidence" value="ECO:0007669"/>
    <property type="project" value="UniProtKB-KW"/>
</dbReference>
<accession>A0A8S0V367</accession>
<proteinExistence type="inferred from homology"/>
<evidence type="ECO:0000256" key="3">
    <source>
        <dbReference type="ARBA" id="ARBA00022598"/>
    </source>
</evidence>
<dbReference type="SUPFAM" id="SSF53067">
    <property type="entry name" value="Actin-like ATPase domain"/>
    <property type="match status" value="2"/>
</dbReference>
<dbReference type="OrthoDB" id="1708151at2759"/>
<keyword evidence="13" id="KW-1185">Reference proteome</keyword>
<dbReference type="FunFam" id="3.30.420.40:FF:000118">
    <property type="entry name" value="Xylulose kinase 2"/>
    <property type="match status" value="1"/>
</dbReference>
<keyword evidence="7 12" id="KW-0418">Kinase</keyword>
<comment type="similarity">
    <text evidence="1">Belongs to the FGGY kinase family.</text>
</comment>
<dbReference type="PANTHER" id="PTHR43033:SF5">
    <property type="entry name" value="TRNA(ILE)-LYSIDINE SYNTHETASE"/>
    <property type="match status" value="1"/>
</dbReference>
<evidence type="ECO:0000259" key="10">
    <source>
        <dbReference type="Pfam" id="PF00370"/>
    </source>
</evidence>
<dbReference type="EC" id="6.3.4.19" evidence="2"/>
<evidence type="ECO:0000256" key="6">
    <source>
        <dbReference type="ARBA" id="ARBA00022741"/>
    </source>
</evidence>
<dbReference type="InterPro" id="IPR012795">
    <property type="entry name" value="tRNA_Ile_lys_synt_N"/>
</dbReference>
<protein>
    <recommendedName>
        <fullName evidence="2">tRNA(Ile)-lysidine synthetase</fullName>
        <ecNumber evidence="2">6.3.4.19</ecNumber>
    </recommendedName>
</protein>
<evidence type="ECO:0000313" key="12">
    <source>
        <dbReference type="EMBL" id="CAA3027993.1"/>
    </source>
</evidence>
<dbReference type="SUPFAM" id="SSF52402">
    <property type="entry name" value="Adenine nucleotide alpha hydrolases-like"/>
    <property type="match status" value="1"/>
</dbReference>
<keyword evidence="8" id="KW-0067">ATP-binding</keyword>
<dbReference type="InterPro" id="IPR012094">
    <property type="entry name" value="tRNA_Ile_lys_synt"/>
</dbReference>
<reference evidence="12 13" key="1">
    <citation type="submission" date="2019-12" db="EMBL/GenBank/DDBJ databases">
        <authorList>
            <person name="Alioto T."/>
            <person name="Alioto T."/>
            <person name="Gomez Garrido J."/>
        </authorList>
    </citation>
    <scope>NUCLEOTIDE SEQUENCE [LARGE SCALE GENOMIC DNA]</scope>
</reference>
<dbReference type="EMBL" id="CACTIH010009230">
    <property type="protein sequence ID" value="CAA3027993.1"/>
    <property type="molecule type" value="Genomic_DNA"/>
</dbReference>
<sequence>MEDYSLPQDSLFLGLDCSTQSLKATVLDANLSIFATEIVTFDSELPHYKTKDGVYRDPLVNGRIVSPPLMWVEALNLILEKFVRSKLDFGRIIAVSGSAQQHGSVYWKNGSSQLLSSLVSTKSLVDLLSNAFSVTESPIWMDCSTTQQCRAIEKTAGGALELSKLTGSCAHERYAGPQIRKIFETQPQVYQNTERISLVSSFMASLLIGRYACIDQTDGAGMNLMDIKLRSWSKIALEATAPGLEEKLGDLAPAHAVAGSIASYYVERYHFSKNCFVVQWSGDNPNSLAGLTLSTPGDLAISLGTSDTVFGIATDHKPSLEGHVFPNPVDTKDYMVMLVYKNGSLTREDIRNRCARKSWEVFNTYLQQTAPLNGGKIGFYYKEHEILPPLPIGEHRYVVHNFENNVVDGLREHEVGQFDAPSEVRALIEGQLLSMRAHAEKIGMPSPPRRIIATGGASANNCILGLMASIFGCNVYTVQRPDSASLGAALRAAHAIGVSGGPDSMALCVLAAHWKSENHNPATTTGRSKFIDGILAIVVDHGLRKESTEEANLVCRRIVDMGIKCEVARCDWLDGRPKPGHLQEAARDKRYEIFQHICFQRQIGVLLIAHHADDQAELFVLRLSRNSGMLGLAGMAFASQIFAKFPDCSSEASKAHGIVLVRPLLEFSKEDMYNICRGGNQEWVEDPTNRSPLYVRNRIRMSLNSLSTSIFKTELQAVISECRRTRLLVDKLCCKLINEAVTIVPHGYAVIDLETLNPKEVEDICLVKFIASVLQFISQTHRPVRGSASKLLLDYIRNSPCKTCLTVAGCYLCPAPGSKGTKIIVCCSVNSPFPPKLELFEDFMYEGHECFVSSELEQIIASGIAYSDKFLPDASNLPFMDITSSVSVLTEAKRLGILSDSTHRSIVSLQKEESENFKSKPEIISECETKDDVRHAGAPPSKSIYPGQVGYFMNRFILNWMGFSKMSPNISSMNEVVGDKDLVVEGQCCSSCMIDHQMGAEVRHMIDADWIYLSNLPKLRNMENFQQQIHSKKTISCSEHAKLSAHRALMSLKSIPVAARRAMPVLVDLQGVLLSIPGVGFTHCPCLMVSAVFKPSIPLGGGHSSYL</sequence>
<evidence type="ECO:0000256" key="5">
    <source>
        <dbReference type="ARBA" id="ARBA00022694"/>
    </source>
</evidence>
<evidence type="ECO:0000256" key="1">
    <source>
        <dbReference type="ARBA" id="ARBA00009156"/>
    </source>
</evidence>
<dbReference type="PANTHER" id="PTHR43033">
    <property type="entry name" value="TRNA(ILE)-LYSIDINE SYNTHASE-RELATED"/>
    <property type="match status" value="1"/>
</dbReference>
<evidence type="ECO:0000313" key="13">
    <source>
        <dbReference type="Proteomes" id="UP000594638"/>
    </source>
</evidence>
<organism evidence="12 13">
    <name type="scientific">Olea europaea subsp. europaea</name>
    <dbReference type="NCBI Taxonomy" id="158383"/>
    <lineage>
        <taxon>Eukaryota</taxon>
        <taxon>Viridiplantae</taxon>
        <taxon>Streptophyta</taxon>
        <taxon>Embryophyta</taxon>
        <taxon>Tracheophyta</taxon>
        <taxon>Spermatophyta</taxon>
        <taxon>Magnoliopsida</taxon>
        <taxon>eudicotyledons</taxon>
        <taxon>Gunneridae</taxon>
        <taxon>Pentapetalae</taxon>
        <taxon>asterids</taxon>
        <taxon>lamiids</taxon>
        <taxon>Lamiales</taxon>
        <taxon>Oleaceae</taxon>
        <taxon>Oleeae</taxon>
        <taxon>Olea</taxon>
    </lineage>
</organism>
<dbReference type="Pfam" id="PF01171">
    <property type="entry name" value="ATP_bind_3"/>
    <property type="match status" value="1"/>
</dbReference>
<feature type="domain" description="tRNA(Ile)-lysidine/2-thiocytidine synthase N-terminal" evidence="11">
    <location>
        <begin position="495"/>
        <end position="701"/>
    </location>
</feature>
<evidence type="ECO:0000256" key="2">
    <source>
        <dbReference type="ARBA" id="ARBA00013267"/>
    </source>
</evidence>
<feature type="domain" description="Carbohydrate kinase FGGY N-terminal" evidence="10">
    <location>
        <begin position="12"/>
        <end position="288"/>
    </location>
</feature>
<evidence type="ECO:0000256" key="8">
    <source>
        <dbReference type="ARBA" id="ARBA00022840"/>
    </source>
</evidence>
<dbReference type="InterPro" id="IPR018484">
    <property type="entry name" value="FGGY_N"/>
</dbReference>
<dbReference type="AlphaFoldDB" id="A0A8S0V367"/>
<dbReference type="NCBIfam" id="TIGR02432">
    <property type="entry name" value="lysidine_TilS_N"/>
    <property type="match status" value="1"/>
</dbReference>
<evidence type="ECO:0000256" key="9">
    <source>
        <dbReference type="ARBA" id="ARBA00048539"/>
    </source>
</evidence>
<gene>
    <name evidence="12" type="ORF">OLEA9_A003497</name>
</gene>
<keyword evidence="6" id="KW-0547">Nucleotide-binding</keyword>
<evidence type="ECO:0000256" key="7">
    <source>
        <dbReference type="ARBA" id="ARBA00022777"/>
    </source>
</evidence>
<dbReference type="InterPro" id="IPR043129">
    <property type="entry name" value="ATPase_NBD"/>
</dbReference>
<dbReference type="CDD" id="cd01992">
    <property type="entry name" value="TilS_N"/>
    <property type="match status" value="1"/>
</dbReference>
<evidence type="ECO:0000256" key="4">
    <source>
        <dbReference type="ARBA" id="ARBA00022679"/>
    </source>
</evidence>